<keyword evidence="2" id="KW-1185">Reference proteome</keyword>
<gene>
    <name evidence="1" type="ORF">RR46_05315</name>
</gene>
<evidence type="ECO:0000313" key="2">
    <source>
        <dbReference type="Proteomes" id="UP000053268"/>
    </source>
</evidence>
<evidence type="ECO:0000313" key="1">
    <source>
        <dbReference type="EMBL" id="KPJ01050.1"/>
    </source>
</evidence>
<dbReference type="Proteomes" id="UP000053268">
    <property type="component" value="Unassembled WGS sequence"/>
</dbReference>
<protein>
    <submittedName>
        <fullName evidence="1">Uncharacterized protein</fullName>
    </submittedName>
</protein>
<dbReference type="AlphaFoldDB" id="A0A194Q7S8"/>
<accession>A0A194Q7S8</accession>
<name>A0A194Q7S8_PAPXU</name>
<organism evidence="1 2">
    <name type="scientific">Papilio xuthus</name>
    <name type="common">Asian swallowtail butterfly</name>
    <dbReference type="NCBI Taxonomy" id="66420"/>
    <lineage>
        <taxon>Eukaryota</taxon>
        <taxon>Metazoa</taxon>
        <taxon>Ecdysozoa</taxon>
        <taxon>Arthropoda</taxon>
        <taxon>Hexapoda</taxon>
        <taxon>Insecta</taxon>
        <taxon>Pterygota</taxon>
        <taxon>Neoptera</taxon>
        <taxon>Endopterygota</taxon>
        <taxon>Lepidoptera</taxon>
        <taxon>Glossata</taxon>
        <taxon>Ditrysia</taxon>
        <taxon>Papilionoidea</taxon>
        <taxon>Papilionidae</taxon>
        <taxon>Papilioninae</taxon>
        <taxon>Papilio</taxon>
    </lineage>
</organism>
<reference evidence="1 2" key="1">
    <citation type="journal article" date="2015" name="Nat. Commun.">
        <title>Outbred genome sequencing and CRISPR/Cas9 gene editing in butterflies.</title>
        <authorList>
            <person name="Li X."/>
            <person name="Fan D."/>
            <person name="Zhang W."/>
            <person name="Liu G."/>
            <person name="Zhang L."/>
            <person name="Zhao L."/>
            <person name="Fang X."/>
            <person name="Chen L."/>
            <person name="Dong Y."/>
            <person name="Chen Y."/>
            <person name="Ding Y."/>
            <person name="Zhao R."/>
            <person name="Feng M."/>
            <person name="Zhu Y."/>
            <person name="Feng Y."/>
            <person name="Jiang X."/>
            <person name="Zhu D."/>
            <person name="Xiang H."/>
            <person name="Feng X."/>
            <person name="Li S."/>
            <person name="Wang J."/>
            <person name="Zhang G."/>
            <person name="Kronforst M.R."/>
            <person name="Wang W."/>
        </authorList>
    </citation>
    <scope>NUCLEOTIDE SEQUENCE [LARGE SCALE GENOMIC DNA]</scope>
    <source>
        <strain evidence="1">Ya'a_city_454_Px</strain>
        <tissue evidence="1">Whole body</tissue>
    </source>
</reference>
<proteinExistence type="predicted"/>
<sequence length="87" mass="10451">MENEPLIVLQDELKQNISKAQINFKKSPRDRITTTYVEARLNTLELYWSKFTNNHDQIITKIDKNNRSQIEYFEEDVYSNVEENLLK</sequence>
<dbReference type="EMBL" id="KQ459439">
    <property type="protein sequence ID" value="KPJ01050.1"/>
    <property type="molecule type" value="Genomic_DNA"/>
</dbReference>